<keyword evidence="1" id="KW-1133">Transmembrane helix</keyword>
<accession>A0A397IKW0</accession>
<keyword evidence="1" id="KW-0472">Membrane</keyword>
<evidence type="ECO:0000313" key="2">
    <source>
        <dbReference type="EMBL" id="RHZ75597.1"/>
    </source>
</evidence>
<protein>
    <submittedName>
        <fullName evidence="2">Uncharacterized protein</fullName>
    </submittedName>
</protein>
<reference evidence="2 3" key="1">
    <citation type="submission" date="2018-08" db="EMBL/GenBank/DDBJ databases">
        <title>Genome and evolution of the arbuscular mycorrhizal fungus Diversispora epigaea (formerly Glomus versiforme) and its bacterial endosymbionts.</title>
        <authorList>
            <person name="Sun X."/>
            <person name="Fei Z."/>
            <person name="Harrison M."/>
        </authorList>
    </citation>
    <scope>NUCLEOTIDE SEQUENCE [LARGE SCALE GENOMIC DNA]</scope>
    <source>
        <strain evidence="2 3">IT104</strain>
    </source>
</reference>
<keyword evidence="3" id="KW-1185">Reference proteome</keyword>
<comment type="caution">
    <text evidence="2">The sequence shown here is derived from an EMBL/GenBank/DDBJ whole genome shotgun (WGS) entry which is preliminary data.</text>
</comment>
<sequence length="101" mass="12239">MISNNNNNDQEDQYHSIKLKSYESRYRLMAQSTEAIGSGEFDDLFKNTRFFFLTFFVPLFPLLWFFIFQLMIPDVIQKRKLSREREREKNSQNNFLSIKII</sequence>
<organism evidence="2 3">
    <name type="scientific">Diversispora epigaea</name>
    <dbReference type="NCBI Taxonomy" id="1348612"/>
    <lineage>
        <taxon>Eukaryota</taxon>
        <taxon>Fungi</taxon>
        <taxon>Fungi incertae sedis</taxon>
        <taxon>Mucoromycota</taxon>
        <taxon>Glomeromycotina</taxon>
        <taxon>Glomeromycetes</taxon>
        <taxon>Diversisporales</taxon>
        <taxon>Diversisporaceae</taxon>
        <taxon>Diversispora</taxon>
    </lineage>
</organism>
<proteinExistence type="predicted"/>
<dbReference type="AlphaFoldDB" id="A0A397IKW0"/>
<keyword evidence="1" id="KW-0812">Transmembrane</keyword>
<feature type="transmembrane region" description="Helical" evidence="1">
    <location>
        <begin position="50"/>
        <end position="72"/>
    </location>
</feature>
<evidence type="ECO:0000256" key="1">
    <source>
        <dbReference type="SAM" id="Phobius"/>
    </source>
</evidence>
<gene>
    <name evidence="2" type="ORF">Glove_212g165</name>
</gene>
<name>A0A397IKW0_9GLOM</name>
<dbReference type="Proteomes" id="UP000266861">
    <property type="component" value="Unassembled WGS sequence"/>
</dbReference>
<dbReference type="EMBL" id="PQFF01000197">
    <property type="protein sequence ID" value="RHZ75597.1"/>
    <property type="molecule type" value="Genomic_DNA"/>
</dbReference>
<evidence type="ECO:0000313" key="3">
    <source>
        <dbReference type="Proteomes" id="UP000266861"/>
    </source>
</evidence>